<feature type="compositionally biased region" description="Acidic residues" evidence="1">
    <location>
        <begin position="205"/>
        <end position="221"/>
    </location>
</feature>
<feature type="compositionally biased region" description="Acidic residues" evidence="1">
    <location>
        <begin position="183"/>
        <end position="197"/>
    </location>
</feature>
<evidence type="ECO:0000313" key="3">
    <source>
        <dbReference type="Proteomes" id="UP000192596"/>
    </source>
</evidence>
<feature type="region of interest" description="Disordered" evidence="1">
    <location>
        <begin position="180"/>
        <end position="221"/>
    </location>
</feature>
<name>A0A1V8TQJ2_9PEZI</name>
<organism evidence="2 3">
    <name type="scientific">Cryoendolithus antarcticus</name>
    <dbReference type="NCBI Taxonomy" id="1507870"/>
    <lineage>
        <taxon>Eukaryota</taxon>
        <taxon>Fungi</taxon>
        <taxon>Dikarya</taxon>
        <taxon>Ascomycota</taxon>
        <taxon>Pezizomycotina</taxon>
        <taxon>Dothideomycetes</taxon>
        <taxon>Dothideomycetidae</taxon>
        <taxon>Cladosporiales</taxon>
        <taxon>Cladosporiaceae</taxon>
        <taxon>Cryoendolithus</taxon>
    </lineage>
</organism>
<gene>
    <name evidence="2" type="ORF">B0A48_01878</name>
</gene>
<dbReference type="AlphaFoldDB" id="A0A1V8TQJ2"/>
<dbReference type="InParanoid" id="A0A1V8TQJ2"/>
<comment type="caution">
    <text evidence="2">The sequence shown here is derived from an EMBL/GenBank/DDBJ whole genome shotgun (WGS) entry which is preliminary data.</text>
</comment>
<accession>A0A1V8TQJ2</accession>
<evidence type="ECO:0000313" key="2">
    <source>
        <dbReference type="EMBL" id="OQO13649.1"/>
    </source>
</evidence>
<protein>
    <submittedName>
        <fullName evidence="2">Uncharacterized protein</fullName>
    </submittedName>
</protein>
<dbReference type="Proteomes" id="UP000192596">
    <property type="component" value="Unassembled WGS sequence"/>
</dbReference>
<proteinExistence type="predicted"/>
<reference evidence="3" key="1">
    <citation type="submission" date="2017-03" db="EMBL/GenBank/DDBJ databases">
        <title>Genomes of endolithic fungi from Antarctica.</title>
        <authorList>
            <person name="Coleine C."/>
            <person name="Masonjones S."/>
            <person name="Stajich J.E."/>
        </authorList>
    </citation>
    <scope>NUCLEOTIDE SEQUENCE [LARGE SCALE GENOMIC DNA]</scope>
    <source>
        <strain evidence="3">CCFEE 5527</strain>
    </source>
</reference>
<evidence type="ECO:0000256" key="1">
    <source>
        <dbReference type="SAM" id="MobiDB-lite"/>
    </source>
</evidence>
<dbReference type="EMBL" id="NAJO01000003">
    <property type="protein sequence ID" value="OQO13649.1"/>
    <property type="molecule type" value="Genomic_DNA"/>
</dbReference>
<keyword evidence="3" id="KW-1185">Reference proteome</keyword>
<sequence>MCKITTLTYTCKHALHITHSACGKAMKQGKVDSKGNLIPQTRANLSVKKYNTACHPSPYLDTFVPEKCGSCQLAAEDAKLKAHGVDEWDEKRVALGKKFPKMNWAAPGEFVVKPLKKGGARRRNSLLSVEVMAEDVKETDNTDFLVFDDGGFRSDGNCVMGGNDGWDDGTAAFQYDGMVTDFNNDENDEEGNGESDESATTSEGSSDDSSDYDSDDDSVESNISEEDVIAAMFGTTAPSTKTTDDFDVNAILEQSCAADGAEVCMSELGKTFDFEFDFVLDEEDNENGNASCEGAVLLV</sequence>